<evidence type="ECO:0000313" key="17">
    <source>
        <dbReference type="EMBL" id="BBO67609.1"/>
    </source>
</evidence>
<dbReference type="KEGG" id="dalk:DSCA_15390"/>
<evidence type="ECO:0000256" key="15">
    <source>
        <dbReference type="SAM" id="MobiDB-lite"/>
    </source>
</evidence>
<dbReference type="PROSITE" id="PS50944">
    <property type="entry name" value="HTH_DTXR"/>
    <property type="match status" value="1"/>
</dbReference>
<evidence type="ECO:0000256" key="5">
    <source>
        <dbReference type="ARBA" id="ARBA00022490"/>
    </source>
</evidence>
<dbReference type="GO" id="GO:0005737">
    <property type="term" value="C:cytoplasm"/>
    <property type="evidence" value="ECO:0007669"/>
    <property type="project" value="UniProtKB-SubCell"/>
</dbReference>
<dbReference type="GO" id="GO:0003700">
    <property type="term" value="F:DNA-binding transcription factor activity"/>
    <property type="evidence" value="ECO:0007669"/>
    <property type="project" value="InterPro"/>
</dbReference>
<evidence type="ECO:0000256" key="1">
    <source>
        <dbReference type="ARBA" id="ARBA00004496"/>
    </source>
</evidence>
<keyword evidence="8" id="KW-0805">Transcription regulation</keyword>
<evidence type="ECO:0000256" key="14">
    <source>
        <dbReference type="ARBA" id="ARBA00032593"/>
    </source>
</evidence>
<evidence type="ECO:0000256" key="12">
    <source>
        <dbReference type="ARBA" id="ARBA00023211"/>
    </source>
</evidence>
<dbReference type="InterPro" id="IPR007167">
    <property type="entry name" value="Fe-transptr_FeoA-like"/>
</dbReference>
<evidence type="ECO:0000259" key="16">
    <source>
        <dbReference type="PROSITE" id="PS50944"/>
    </source>
</evidence>
<dbReference type="Gene3D" id="1.10.10.10">
    <property type="entry name" value="Winged helix-like DNA-binding domain superfamily/Winged helix DNA-binding domain"/>
    <property type="match status" value="1"/>
</dbReference>
<keyword evidence="11" id="KW-0804">Transcription</keyword>
<keyword evidence="7" id="KW-0408">Iron</keyword>
<sequence>MMHSDAVEDYLKAIYGLQEREGVARTGALARQLGITAGSVTEMIKRMARTPPPLISYRQHHGVTLTARGRKAAVAIIRRHRLLETFLHQVLGLGWEAVHQEAETLEHHLSERLVGAIDRHLSYPRSDPHGEPIPDPSGHMSAPAGVPLTGLEEKTAFRMVRVEPSLEGMLDYLDELGLGLGTTGTVVGKAPFGGPVTLRISDGGSHRETAIGREIADRIFVVPVL</sequence>
<dbReference type="InterPro" id="IPR036388">
    <property type="entry name" value="WH-like_DNA-bd_sf"/>
</dbReference>
<dbReference type="InterPro" id="IPR022689">
    <property type="entry name" value="Iron_dep_repressor"/>
</dbReference>
<dbReference type="RefSeq" id="WP_155315851.1">
    <property type="nucleotide sequence ID" value="NZ_AP021874.1"/>
</dbReference>
<keyword evidence="6" id="KW-0678">Repressor</keyword>
<feature type="domain" description="HTH dtxR-type" evidence="16">
    <location>
        <begin position="1"/>
        <end position="66"/>
    </location>
</feature>
<dbReference type="GO" id="GO:0046983">
    <property type="term" value="F:protein dimerization activity"/>
    <property type="evidence" value="ECO:0007669"/>
    <property type="project" value="InterPro"/>
</dbReference>
<dbReference type="Proteomes" id="UP000427906">
    <property type="component" value="Chromosome"/>
</dbReference>
<dbReference type="InterPro" id="IPR050536">
    <property type="entry name" value="DtxR_MntR_Metal-Reg"/>
</dbReference>
<evidence type="ECO:0000256" key="7">
    <source>
        <dbReference type="ARBA" id="ARBA00023004"/>
    </source>
</evidence>
<evidence type="ECO:0000256" key="4">
    <source>
        <dbReference type="ARBA" id="ARBA00022386"/>
    </source>
</evidence>
<dbReference type="SUPFAM" id="SSF46785">
    <property type="entry name" value="Winged helix' DNA-binding domain"/>
    <property type="match status" value="1"/>
</dbReference>
<keyword evidence="18" id="KW-1185">Reference proteome</keyword>
<dbReference type="InterPro" id="IPR036421">
    <property type="entry name" value="Fe_dep_repressor_sf"/>
</dbReference>
<dbReference type="AlphaFoldDB" id="A0A5K7YIA4"/>
<dbReference type="PANTHER" id="PTHR33238">
    <property type="entry name" value="IRON (METAL) DEPENDENT REPRESSOR, DTXR FAMILY"/>
    <property type="match status" value="1"/>
</dbReference>
<keyword evidence="10" id="KW-0010">Activator</keyword>
<reference evidence="17 18" key="1">
    <citation type="submission" date="2019-11" db="EMBL/GenBank/DDBJ databases">
        <title>Comparative genomics of hydrocarbon-degrading Desulfosarcina strains.</title>
        <authorList>
            <person name="Watanabe M."/>
            <person name="Kojima H."/>
            <person name="Fukui M."/>
        </authorList>
    </citation>
    <scope>NUCLEOTIDE SEQUENCE [LARGE SCALE GENOMIC DNA]</scope>
    <source>
        <strain evidence="17 18">PL12</strain>
    </source>
</reference>
<keyword evidence="5" id="KW-0963">Cytoplasm</keyword>
<dbReference type="Pfam" id="PF04023">
    <property type="entry name" value="FeoA"/>
    <property type="match status" value="1"/>
</dbReference>
<proteinExistence type="inferred from homology"/>
<dbReference type="Pfam" id="PF01325">
    <property type="entry name" value="Fe_dep_repress"/>
    <property type="match status" value="1"/>
</dbReference>
<name>A0A5K7YIA4_9BACT</name>
<protein>
    <recommendedName>
        <fullName evidence="4">Transcriptional regulator MntR</fullName>
    </recommendedName>
    <alternativeName>
        <fullName evidence="14">Manganese transport regulator</fullName>
    </alternativeName>
</protein>
<comment type="subcellular location">
    <subcellularLocation>
        <location evidence="1">Cytoplasm</location>
    </subcellularLocation>
</comment>
<dbReference type="InterPro" id="IPR036390">
    <property type="entry name" value="WH_DNA-bd_sf"/>
</dbReference>
<evidence type="ECO:0000256" key="2">
    <source>
        <dbReference type="ARBA" id="ARBA00007871"/>
    </source>
</evidence>
<dbReference type="Pfam" id="PF02742">
    <property type="entry name" value="Fe_dep_repr_C"/>
    <property type="match status" value="1"/>
</dbReference>
<evidence type="ECO:0000256" key="13">
    <source>
        <dbReference type="ARBA" id="ARBA00025185"/>
    </source>
</evidence>
<dbReference type="Gene3D" id="1.10.60.10">
    <property type="entry name" value="Iron dependent repressor, metal binding and dimerisation domain"/>
    <property type="match status" value="1"/>
</dbReference>
<evidence type="ECO:0000256" key="9">
    <source>
        <dbReference type="ARBA" id="ARBA00023125"/>
    </source>
</evidence>
<dbReference type="SMART" id="SM00899">
    <property type="entry name" value="FeoA"/>
    <property type="match status" value="1"/>
</dbReference>
<feature type="region of interest" description="Disordered" evidence="15">
    <location>
        <begin position="123"/>
        <end position="142"/>
    </location>
</feature>
<evidence type="ECO:0000256" key="3">
    <source>
        <dbReference type="ARBA" id="ARBA00011738"/>
    </source>
</evidence>
<dbReference type="SUPFAM" id="SSF50037">
    <property type="entry name" value="C-terminal domain of transcriptional repressors"/>
    <property type="match status" value="1"/>
</dbReference>
<dbReference type="EMBL" id="AP021874">
    <property type="protein sequence ID" value="BBO67609.1"/>
    <property type="molecule type" value="Genomic_DNA"/>
</dbReference>
<dbReference type="InterPro" id="IPR001367">
    <property type="entry name" value="Fe_dep_repressor"/>
</dbReference>
<dbReference type="Gene3D" id="2.30.30.90">
    <property type="match status" value="1"/>
</dbReference>
<gene>
    <name evidence="17" type="ORF">DSCA_15390</name>
</gene>
<evidence type="ECO:0000256" key="11">
    <source>
        <dbReference type="ARBA" id="ARBA00023163"/>
    </source>
</evidence>
<accession>A0A5K7YIA4</accession>
<keyword evidence="12" id="KW-0464">Manganese</keyword>
<comment type="similarity">
    <text evidence="2">Belongs to the DtxR/MntR family.</text>
</comment>
<evidence type="ECO:0000256" key="8">
    <source>
        <dbReference type="ARBA" id="ARBA00023015"/>
    </source>
</evidence>
<keyword evidence="9" id="KW-0238">DNA-binding</keyword>
<organism evidence="17 18">
    <name type="scientific">Desulfosarcina alkanivorans</name>
    <dbReference type="NCBI Taxonomy" id="571177"/>
    <lineage>
        <taxon>Bacteria</taxon>
        <taxon>Pseudomonadati</taxon>
        <taxon>Thermodesulfobacteriota</taxon>
        <taxon>Desulfobacteria</taxon>
        <taxon>Desulfobacterales</taxon>
        <taxon>Desulfosarcinaceae</taxon>
        <taxon>Desulfosarcina</taxon>
    </lineage>
</organism>
<dbReference type="SUPFAM" id="SSF47979">
    <property type="entry name" value="Iron-dependent repressor protein, dimerization domain"/>
    <property type="match status" value="1"/>
</dbReference>
<evidence type="ECO:0000313" key="18">
    <source>
        <dbReference type="Proteomes" id="UP000427906"/>
    </source>
</evidence>
<feature type="compositionally biased region" description="Basic and acidic residues" evidence="15">
    <location>
        <begin position="123"/>
        <end position="132"/>
    </location>
</feature>
<dbReference type="GO" id="GO:0003677">
    <property type="term" value="F:DNA binding"/>
    <property type="evidence" value="ECO:0007669"/>
    <property type="project" value="UniProtKB-KW"/>
</dbReference>
<comment type="subunit">
    <text evidence="3">Homodimer.</text>
</comment>
<dbReference type="OrthoDB" id="9791355at2"/>
<comment type="function">
    <text evidence="13">In the presence of manganese, represses expression of mntH and mntS. Up-regulates expression of mntP.</text>
</comment>
<dbReference type="InterPro" id="IPR038157">
    <property type="entry name" value="FeoA_core_dom"/>
</dbReference>
<dbReference type="InterPro" id="IPR008988">
    <property type="entry name" value="Transcriptional_repressor_C"/>
</dbReference>
<evidence type="ECO:0000256" key="10">
    <source>
        <dbReference type="ARBA" id="ARBA00023159"/>
    </source>
</evidence>
<dbReference type="InterPro" id="IPR022687">
    <property type="entry name" value="HTH_DTXR"/>
</dbReference>
<dbReference type="PANTHER" id="PTHR33238:SF11">
    <property type="entry name" value="TRANSCRIPTIONAL REGULATOR MNTR"/>
    <property type="match status" value="1"/>
</dbReference>
<evidence type="ECO:0000256" key="6">
    <source>
        <dbReference type="ARBA" id="ARBA00022491"/>
    </source>
</evidence>
<dbReference type="SMART" id="SM00529">
    <property type="entry name" value="HTH_DTXR"/>
    <property type="match status" value="1"/>
</dbReference>
<dbReference type="GO" id="GO:0046914">
    <property type="term" value="F:transition metal ion binding"/>
    <property type="evidence" value="ECO:0007669"/>
    <property type="project" value="InterPro"/>
</dbReference>